<evidence type="ECO:0000313" key="2">
    <source>
        <dbReference type="Proteomes" id="UP000029392"/>
    </source>
</evidence>
<comment type="caution">
    <text evidence="1">The sequence shown here is derived from an EMBL/GenBank/DDBJ whole genome shotgun (WGS) entry which is preliminary data.</text>
</comment>
<evidence type="ECO:0000313" key="1">
    <source>
        <dbReference type="EMBL" id="KFN52157.1"/>
    </source>
</evidence>
<dbReference type="InterPro" id="IPR046494">
    <property type="entry name" value="DUF6587"/>
</dbReference>
<dbReference type="STRING" id="1384054.N790_03405"/>
<dbReference type="RefSeq" id="WP_043799726.1">
    <property type="nucleotide sequence ID" value="NZ_AVCH01000002.1"/>
</dbReference>
<dbReference type="Proteomes" id="UP000029392">
    <property type="component" value="Unassembled WGS sequence"/>
</dbReference>
<dbReference type="PATRIC" id="fig|1384054.3.peg.170"/>
<keyword evidence="2" id="KW-1185">Reference proteome</keyword>
<gene>
    <name evidence="1" type="ORF">N790_03405</name>
</gene>
<dbReference type="Pfam" id="PF20228">
    <property type="entry name" value="DUF6587"/>
    <property type="match status" value="1"/>
</dbReference>
<dbReference type="AlphaFoldDB" id="A0A091BKT1"/>
<protein>
    <submittedName>
        <fullName evidence="1">Uncharacterized protein</fullName>
    </submittedName>
</protein>
<organism evidence="1 2">
    <name type="scientific">Arenimonas malthae CC-JY-1</name>
    <dbReference type="NCBI Taxonomy" id="1384054"/>
    <lineage>
        <taxon>Bacteria</taxon>
        <taxon>Pseudomonadati</taxon>
        <taxon>Pseudomonadota</taxon>
        <taxon>Gammaproteobacteria</taxon>
        <taxon>Lysobacterales</taxon>
        <taxon>Lysobacteraceae</taxon>
        <taxon>Arenimonas</taxon>
    </lineage>
</organism>
<sequence length="80" mass="8611">MSPLLQWLVVAAVVLACTLSLLRRFLPRLAWQAQARLSYFLEREGRPAALRRLGLALRPPLAASASACGTGGCNTCQGCK</sequence>
<reference evidence="1 2" key="1">
    <citation type="submission" date="2013-09" db="EMBL/GenBank/DDBJ databases">
        <title>Genome sequencing of Arenimonas malthae.</title>
        <authorList>
            <person name="Chen F."/>
            <person name="Wang G."/>
        </authorList>
    </citation>
    <scope>NUCLEOTIDE SEQUENCE [LARGE SCALE GENOMIC DNA]</scope>
    <source>
        <strain evidence="1 2">CC-JY-1</strain>
    </source>
</reference>
<accession>A0A091BKT1</accession>
<name>A0A091BKT1_9GAMM</name>
<proteinExistence type="predicted"/>
<dbReference type="EMBL" id="AVCH01000002">
    <property type="protein sequence ID" value="KFN52157.1"/>
    <property type="molecule type" value="Genomic_DNA"/>
</dbReference>